<keyword evidence="7" id="KW-0812">Transmembrane</keyword>
<keyword evidence="9" id="KW-1185">Reference proteome</keyword>
<feature type="compositionally biased region" description="Polar residues" evidence="6">
    <location>
        <begin position="419"/>
        <end position="428"/>
    </location>
</feature>
<comment type="similarity">
    <text evidence="2">Belongs to the RmuC family.</text>
</comment>
<accession>A0A7H1NNH7</accession>
<keyword evidence="7" id="KW-0472">Membrane</keyword>
<dbReference type="Pfam" id="PF02646">
    <property type="entry name" value="RmuC"/>
    <property type="match status" value="1"/>
</dbReference>
<feature type="transmembrane region" description="Helical" evidence="7">
    <location>
        <begin position="6"/>
        <end position="28"/>
    </location>
</feature>
<dbReference type="KEGG" id="ebla:JGUZn3_00700"/>
<sequence>MREEFALGLLIVQIFLLFLLCFGFFLLWRKVSQSNEAQPEKEQWNKLFQILHYEAEYSTRRSEQLLNTLAATERALTGHLGRLKTEIMEKSTDASAALLKEQAEARIMQVTALKEMAENSAKQLHEIRASVSERLHEAVEKQMQTSFSRVLEQFASVQKAMGEVSSMTAQIGDLKRLFSNVKTRGGWGEAQLRSILDDILPPDGFLINQKLDETSGVFVEFALYMPANTQNKPLLAIDSKFPTESYERLLDALEVGDGEAERKARRELESTVRSEAKKIASKYIVPPVTVDFAILYLPTDGLYAEVSRMAGLIDELNRSHRILVMSPALMPAFLRTIQIGHVSLAMEEKTQMVAALLGATRQEMIKMDGILEKLAKNTVTMGNSIEAARTRTRWFAKKLRNVATQEQNIATPEQEEDMTSQSLLIQEE</sequence>
<protein>
    <recommendedName>
        <fullName evidence="3">DNA recombination protein RmuC homolog</fullName>
    </recommendedName>
</protein>
<comment type="function">
    <text evidence="1">Involved in DNA recombination.</text>
</comment>
<keyword evidence="7" id="KW-1133">Transmembrane helix</keyword>
<dbReference type="RefSeq" id="WP_238996838.1">
    <property type="nucleotide sequence ID" value="NZ_CP060244.1"/>
</dbReference>
<dbReference type="GO" id="GO:0006310">
    <property type="term" value="P:DNA recombination"/>
    <property type="evidence" value="ECO:0007669"/>
    <property type="project" value="UniProtKB-KW"/>
</dbReference>
<evidence type="ECO:0000256" key="6">
    <source>
        <dbReference type="SAM" id="MobiDB-lite"/>
    </source>
</evidence>
<dbReference type="EMBL" id="CP060244">
    <property type="protein sequence ID" value="QNT77337.1"/>
    <property type="molecule type" value="Genomic_DNA"/>
</dbReference>
<evidence type="ECO:0000256" key="5">
    <source>
        <dbReference type="ARBA" id="ARBA00023172"/>
    </source>
</evidence>
<reference evidence="8 9" key="1">
    <citation type="submission" date="2020-08" db="EMBL/GenBank/DDBJ databases">
        <title>Complete genome sequence of Entomobacter blattae G55GP.</title>
        <authorList>
            <person name="Poehlein A."/>
            <person name="Guzman J."/>
            <person name="Daniel R."/>
            <person name="Vilcinskas A."/>
        </authorList>
    </citation>
    <scope>NUCLEOTIDE SEQUENCE [LARGE SCALE GENOMIC DNA]</scope>
    <source>
        <strain evidence="8 9">G55GP</strain>
    </source>
</reference>
<dbReference type="PANTHER" id="PTHR30563">
    <property type="entry name" value="DNA RECOMBINATION PROTEIN RMUC"/>
    <property type="match status" value="1"/>
</dbReference>
<evidence type="ECO:0000256" key="3">
    <source>
        <dbReference type="ARBA" id="ARBA00021840"/>
    </source>
</evidence>
<keyword evidence="5" id="KW-0233">DNA recombination</keyword>
<proteinExistence type="inferred from homology"/>
<dbReference type="AlphaFoldDB" id="A0A7H1NNH7"/>
<evidence type="ECO:0000256" key="2">
    <source>
        <dbReference type="ARBA" id="ARBA00009840"/>
    </source>
</evidence>
<evidence type="ECO:0000313" key="9">
    <source>
        <dbReference type="Proteomes" id="UP000516349"/>
    </source>
</evidence>
<dbReference type="InterPro" id="IPR003798">
    <property type="entry name" value="DNA_recombination_RmuC"/>
</dbReference>
<evidence type="ECO:0000256" key="1">
    <source>
        <dbReference type="ARBA" id="ARBA00003416"/>
    </source>
</evidence>
<dbReference type="Proteomes" id="UP000516349">
    <property type="component" value="Chromosome"/>
</dbReference>
<feature type="region of interest" description="Disordered" evidence="6">
    <location>
        <begin position="406"/>
        <end position="428"/>
    </location>
</feature>
<organism evidence="8 9">
    <name type="scientific">Entomobacter blattae</name>
    <dbReference type="NCBI Taxonomy" id="2762277"/>
    <lineage>
        <taxon>Bacteria</taxon>
        <taxon>Pseudomonadati</taxon>
        <taxon>Pseudomonadota</taxon>
        <taxon>Alphaproteobacteria</taxon>
        <taxon>Acetobacterales</taxon>
        <taxon>Acetobacteraceae</taxon>
        <taxon>Entomobacter</taxon>
    </lineage>
</organism>
<dbReference type="PANTHER" id="PTHR30563:SF0">
    <property type="entry name" value="DNA RECOMBINATION PROTEIN RMUC"/>
    <property type="match status" value="1"/>
</dbReference>
<evidence type="ECO:0000256" key="4">
    <source>
        <dbReference type="ARBA" id="ARBA00023054"/>
    </source>
</evidence>
<name>A0A7H1NNH7_9PROT</name>
<gene>
    <name evidence="8" type="ORF">JGUZn3_00700</name>
</gene>
<evidence type="ECO:0000256" key="7">
    <source>
        <dbReference type="SAM" id="Phobius"/>
    </source>
</evidence>
<keyword evidence="4" id="KW-0175">Coiled coil</keyword>
<evidence type="ECO:0000313" key="8">
    <source>
        <dbReference type="EMBL" id="QNT77337.1"/>
    </source>
</evidence>